<feature type="transmembrane region" description="Helical" evidence="6">
    <location>
        <begin position="275"/>
        <end position="293"/>
    </location>
</feature>
<dbReference type="Proteomes" id="UP001233172">
    <property type="component" value="Unassembled WGS sequence"/>
</dbReference>
<dbReference type="Pfam" id="PF00083">
    <property type="entry name" value="Sugar_tr"/>
    <property type="match status" value="1"/>
</dbReference>
<feature type="compositionally biased region" description="Polar residues" evidence="5">
    <location>
        <begin position="663"/>
        <end position="674"/>
    </location>
</feature>
<organism evidence="8 9">
    <name type="scientific">Biomphalaria pfeifferi</name>
    <name type="common">Bloodfluke planorb</name>
    <name type="synonym">Freshwater snail</name>
    <dbReference type="NCBI Taxonomy" id="112525"/>
    <lineage>
        <taxon>Eukaryota</taxon>
        <taxon>Metazoa</taxon>
        <taxon>Spiralia</taxon>
        <taxon>Lophotrochozoa</taxon>
        <taxon>Mollusca</taxon>
        <taxon>Gastropoda</taxon>
        <taxon>Heterobranchia</taxon>
        <taxon>Euthyneura</taxon>
        <taxon>Panpulmonata</taxon>
        <taxon>Hygrophila</taxon>
        <taxon>Lymnaeoidea</taxon>
        <taxon>Planorbidae</taxon>
        <taxon>Biomphalaria</taxon>
    </lineage>
</organism>
<feature type="transmembrane region" description="Helical" evidence="6">
    <location>
        <begin position="217"/>
        <end position="239"/>
    </location>
</feature>
<feature type="transmembrane region" description="Helical" evidence="6">
    <location>
        <begin position="604"/>
        <end position="624"/>
    </location>
</feature>
<evidence type="ECO:0000313" key="8">
    <source>
        <dbReference type="EMBL" id="KAK0057792.1"/>
    </source>
</evidence>
<comment type="subcellular location">
    <subcellularLocation>
        <location evidence="1">Membrane</location>
        <topology evidence="1">Multi-pass membrane protein</topology>
    </subcellularLocation>
</comment>
<feature type="transmembrane region" description="Helical" evidence="6">
    <location>
        <begin position="415"/>
        <end position="437"/>
    </location>
</feature>
<dbReference type="InterPro" id="IPR036259">
    <property type="entry name" value="MFS_trans_sf"/>
</dbReference>
<evidence type="ECO:0000313" key="9">
    <source>
        <dbReference type="Proteomes" id="UP001233172"/>
    </source>
</evidence>
<feature type="transmembrane region" description="Helical" evidence="6">
    <location>
        <begin position="526"/>
        <end position="553"/>
    </location>
</feature>
<feature type="domain" description="Major facilitator superfamily (MFS) profile" evidence="7">
    <location>
        <begin position="73"/>
        <end position="540"/>
    </location>
</feature>
<dbReference type="InterPro" id="IPR005828">
    <property type="entry name" value="MFS_sugar_transport-like"/>
</dbReference>
<keyword evidence="3 6" id="KW-1133">Transmembrane helix</keyword>
<evidence type="ECO:0000256" key="4">
    <source>
        <dbReference type="ARBA" id="ARBA00023136"/>
    </source>
</evidence>
<feature type="transmembrane region" description="Helical" evidence="6">
    <location>
        <begin position="353"/>
        <end position="373"/>
    </location>
</feature>
<accession>A0AAD8BN89</accession>
<dbReference type="AlphaFoldDB" id="A0AAD8BN89"/>
<keyword evidence="4 6" id="KW-0472">Membrane</keyword>
<dbReference type="GO" id="GO:0022857">
    <property type="term" value="F:transmembrane transporter activity"/>
    <property type="evidence" value="ECO:0007669"/>
    <property type="project" value="InterPro"/>
</dbReference>
<dbReference type="SUPFAM" id="SSF103473">
    <property type="entry name" value="MFS general substrate transporter"/>
    <property type="match status" value="1"/>
</dbReference>
<reference evidence="8" key="2">
    <citation type="submission" date="2023-04" db="EMBL/GenBank/DDBJ databases">
        <authorList>
            <person name="Bu L."/>
            <person name="Lu L."/>
            <person name="Laidemitt M.R."/>
            <person name="Zhang S.M."/>
            <person name="Mutuku M."/>
            <person name="Mkoji G."/>
            <person name="Steinauer M."/>
            <person name="Loker E.S."/>
        </authorList>
    </citation>
    <scope>NUCLEOTIDE SEQUENCE</scope>
    <source>
        <strain evidence="8">KasaAsao</strain>
        <tissue evidence="8">Whole Snail</tissue>
    </source>
</reference>
<evidence type="ECO:0000256" key="5">
    <source>
        <dbReference type="SAM" id="MobiDB-lite"/>
    </source>
</evidence>
<feature type="transmembrane region" description="Helical" evidence="6">
    <location>
        <begin position="443"/>
        <end position="466"/>
    </location>
</feature>
<dbReference type="InterPro" id="IPR020846">
    <property type="entry name" value="MFS_dom"/>
</dbReference>
<evidence type="ECO:0000256" key="2">
    <source>
        <dbReference type="ARBA" id="ARBA00022692"/>
    </source>
</evidence>
<feature type="transmembrane region" description="Helical" evidence="6">
    <location>
        <begin position="385"/>
        <end position="408"/>
    </location>
</feature>
<reference evidence="8" key="1">
    <citation type="journal article" date="2023" name="PLoS Negl. Trop. Dis.">
        <title>A genome sequence for Biomphalaria pfeifferi, the major vector snail for the human-infecting parasite Schistosoma mansoni.</title>
        <authorList>
            <person name="Bu L."/>
            <person name="Lu L."/>
            <person name="Laidemitt M.R."/>
            <person name="Zhang S.M."/>
            <person name="Mutuku M."/>
            <person name="Mkoji G."/>
            <person name="Steinauer M."/>
            <person name="Loker E.S."/>
        </authorList>
    </citation>
    <scope>NUCLEOTIDE SEQUENCE</scope>
    <source>
        <strain evidence="8">KasaAsao</strain>
    </source>
</reference>
<sequence>MRFDDVFDHLGDFGPYQRRQYFMLGMVIFSCGVQVMMTVFTLDLPNHRCALPGVQNDTYQIQSSAHNQLVQDYIPLVSRAQSIPAYSQCFLYGDWLSSAYNGDNYSNEADTRHLVDKNDRSNASQRNQVACTSWVYDRSDLSSTIATQMNFVCGDTLLKSHAIMTMMVGQVIGCLILGPLADIVGRKRSMMIALSLHLLASVLITWAFNIYMLGALFFLNGLAIAAAYCASFTLAMELIGPKYRHVTGVSATMFWSAGMLWLCLLAYFLRDWQHLQLAASCPIILFSGYFCLVPESARWLIRKGRNSEAKSIIRKAAKINERKLPSFVFTDETTEEPTIKSESILSLLKCPTLLIRALIVFLNWLVCSLTYYGLGLNVGQLSGNIFLNFCLTAVFEIAATLVIVFAMGKFGRKSLYCSLLFLGSVSCILTLFPVLYGDESLKWTVSMLAMIGKFGVSGSFAIIWMFTSELFPTSFRAGVTGISSACARIGAVIASYIANLVSVLCSWICAVIASFIANLVSFLCSWIGAVIASFIANLVSVLCAWIGAVIASYIANLVSVLCACIGAVIASYIANLVSVLCACIGAVIASYIANLGAGGDVGIILPQLVFGTCGLVAAALALFLPETQEQQLPDSMEDAMKFSTNRRAETENDKEDEAYAHLSSDQPALTSQSC</sequence>
<feature type="transmembrane region" description="Helical" evidence="6">
    <location>
        <begin position="251"/>
        <end position="269"/>
    </location>
</feature>
<gene>
    <name evidence="8" type="ORF">Bpfe_012748</name>
</gene>
<feature type="transmembrane region" description="Helical" evidence="6">
    <location>
        <begin position="161"/>
        <end position="180"/>
    </location>
</feature>
<feature type="region of interest" description="Disordered" evidence="5">
    <location>
        <begin position="638"/>
        <end position="674"/>
    </location>
</feature>
<dbReference type="GO" id="GO:0016020">
    <property type="term" value="C:membrane"/>
    <property type="evidence" value="ECO:0007669"/>
    <property type="project" value="UniProtKB-SubCell"/>
</dbReference>
<protein>
    <submittedName>
        <fullName evidence="8">Organic cation transporter protein-like isoform X1</fullName>
    </submittedName>
</protein>
<feature type="transmembrane region" description="Helical" evidence="6">
    <location>
        <begin position="497"/>
        <end position="520"/>
    </location>
</feature>
<keyword evidence="2 6" id="KW-0812">Transmembrane</keyword>
<dbReference type="PROSITE" id="PS00216">
    <property type="entry name" value="SUGAR_TRANSPORT_1"/>
    <property type="match status" value="1"/>
</dbReference>
<dbReference type="EMBL" id="JASAOG010000052">
    <property type="protein sequence ID" value="KAK0057792.1"/>
    <property type="molecule type" value="Genomic_DNA"/>
</dbReference>
<evidence type="ECO:0000256" key="3">
    <source>
        <dbReference type="ARBA" id="ARBA00022989"/>
    </source>
</evidence>
<dbReference type="InterPro" id="IPR005829">
    <property type="entry name" value="Sugar_transporter_CS"/>
</dbReference>
<feature type="transmembrane region" description="Helical" evidence="6">
    <location>
        <begin position="560"/>
        <end position="592"/>
    </location>
</feature>
<evidence type="ECO:0000259" key="7">
    <source>
        <dbReference type="PROSITE" id="PS50850"/>
    </source>
</evidence>
<comment type="caution">
    <text evidence="8">The sequence shown here is derived from an EMBL/GenBank/DDBJ whole genome shotgun (WGS) entry which is preliminary data.</text>
</comment>
<proteinExistence type="predicted"/>
<feature type="transmembrane region" description="Helical" evidence="6">
    <location>
        <begin position="21"/>
        <end position="42"/>
    </location>
</feature>
<evidence type="ECO:0000256" key="6">
    <source>
        <dbReference type="SAM" id="Phobius"/>
    </source>
</evidence>
<dbReference type="PROSITE" id="PS51257">
    <property type="entry name" value="PROKAR_LIPOPROTEIN"/>
    <property type="match status" value="1"/>
</dbReference>
<feature type="transmembrane region" description="Helical" evidence="6">
    <location>
        <begin position="192"/>
        <end position="211"/>
    </location>
</feature>
<dbReference type="Gene3D" id="1.20.1250.20">
    <property type="entry name" value="MFS general substrate transporter like domains"/>
    <property type="match status" value="1"/>
</dbReference>
<keyword evidence="9" id="KW-1185">Reference proteome</keyword>
<name>A0AAD8BN89_BIOPF</name>
<dbReference type="PANTHER" id="PTHR24064">
    <property type="entry name" value="SOLUTE CARRIER FAMILY 22 MEMBER"/>
    <property type="match status" value="1"/>
</dbReference>
<dbReference type="PROSITE" id="PS50850">
    <property type="entry name" value="MFS"/>
    <property type="match status" value="1"/>
</dbReference>
<evidence type="ECO:0000256" key="1">
    <source>
        <dbReference type="ARBA" id="ARBA00004141"/>
    </source>
</evidence>